<dbReference type="Proteomes" id="UP000053237">
    <property type="component" value="Unassembled WGS sequence"/>
</dbReference>
<comment type="caution">
    <text evidence="2">The sequence shown here is derived from an EMBL/GenBank/DDBJ whole genome shotgun (WGS) entry which is preliminary data.</text>
</comment>
<keyword evidence="1" id="KW-0732">Signal</keyword>
<accession>A0A024FX65</accession>
<evidence type="ECO:0000256" key="1">
    <source>
        <dbReference type="SAM" id="SignalP"/>
    </source>
</evidence>
<sequence>MELANWFPRLYCALLYGLLVASIHGASTLVGKVDNELVDAIRQVMKHKEKDKCMALFDFSGSLAYGSLDSAILYYQIDQIKFGFSPTEFREAFYFSPKHTKIYGDKKKSLREVKNDAKYERFKLLMLFYHQQFGRKVQNEKACASLKNTKQVDGGYEAGEIKQVVGTVTIQGQSARVQYTFDFKIYTKALDLIKVLNAESIHTVIVTEAENTMMSLQ</sequence>
<name>A0A024FX65_9STRA</name>
<protein>
    <submittedName>
        <fullName evidence="2">Uncharacterized protein</fullName>
    </submittedName>
</protein>
<feature type="chain" id="PRO_5001531967" evidence="1">
    <location>
        <begin position="26"/>
        <end position="217"/>
    </location>
</feature>
<gene>
    <name evidence="2" type="ORF">BN9_131870</name>
</gene>
<feature type="signal peptide" evidence="1">
    <location>
        <begin position="1"/>
        <end position="25"/>
    </location>
</feature>
<reference evidence="2 3" key="1">
    <citation type="submission" date="2012-05" db="EMBL/GenBank/DDBJ databases">
        <title>Recombination and specialization in a pathogen metapopulation.</title>
        <authorList>
            <person name="Gardiner A."/>
            <person name="Kemen E."/>
            <person name="Schultz-Larsen T."/>
            <person name="MacLean D."/>
            <person name="Van Oosterhout C."/>
            <person name="Jones J.D.G."/>
        </authorList>
    </citation>
    <scope>NUCLEOTIDE SEQUENCE [LARGE SCALE GENOMIC DNA]</scope>
    <source>
        <strain evidence="2 3">Ac Nc2</strain>
    </source>
</reference>
<keyword evidence="3" id="KW-1185">Reference proteome</keyword>
<proteinExistence type="predicted"/>
<dbReference type="EMBL" id="CAIX01001329">
    <property type="protein sequence ID" value="CCI11611.1"/>
    <property type="molecule type" value="Genomic_DNA"/>
</dbReference>
<dbReference type="InParanoid" id="A0A024FX65"/>
<dbReference type="OrthoDB" id="61388at2759"/>
<evidence type="ECO:0000313" key="2">
    <source>
        <dbReference type="EMBL" id="CCI11611.1"/>
    </source>
</evidence>
<organism evidence="2 3">
    <name type="scientific">Albugo candida</name>
    <dbReference type="NCBI Taxonomy" id="65357"/>
    <lineage>
        <taxon>Eukaryota</taxon>
        <taxon>Sar</taxon>
        <taxon>Stramenopiles</taxon>
        <taxon>Oomycota</taxon>
        <taxon>Peronosporomycetes</taxon>
        <taxon>Albuginales</taxon>
        <taxon>Albuginaceae</taxon>
        <taxon>Albugo</taxon>
    </lineage>
</organism>
<evidence type="ECO:0000313" key="3">
    <source>
        <dbReference type="Proteomes" id="UP000053237"/>
    </source>
</evidence>
<dbReference type="AlphaFoldDB" id="A0A024FX65"/>